<dbReference type="AlphaFoldDB" id="D8PPT7"/>
<keyword evidence="2" id="KW-0732">Signal</keyword>
<feature type="compositionally biased region" description="Gly residues" evidence="1">
    <location>
        <begin position="85"/>
        <end position="95"/>
    </location>
</feature>
<evidence type="ECO:0000256" key="2">
    <source>
        <dbReference type="SAM" id="SignalP"/>
    </source>
</evidence>
<protein>
    <submittedName>
        <fullName evidence="3">Expressed protein</fullName>
    </submittedName>
</protein>
<evidence type="ECO:0000313" key="4">
    <source>
        <dbReference type="Proteomes" id="UP000007431"/>
    </source>
</evidence>
<organism evidence="4">
    <name type="scientific">Schizophyllum commune (strain H4-8 / FGSC 9210)</name>
    <name type="common">Split gill fungus</name>
    <dbReference type="NCBI Taxonomy" id="578458"/>
    <lineage>
        <taxon>Eukaryota</taxon>
        <taxon>Fungi</taxon>
        <taxon>Dikarya</taxon>
        <taxon>Basidiomycota</taxon>
        <taxon>Agaricomycotina</taxon>
        <taxon>Agaricomycetes</taxon>
        <taxon>Agaricomycetidae</taxon>
        <taxon>Agaricales</taxon>
        <taxon>Schizophyllaceae</taxon>
        <taxon>Schizophyllum</taxon>
    </lineage>
</organism>
<feature type="chain" id="PRO_5003120242" evidence="2">
    <location>
        <begin position="18"/>
        <end position="167"/>
    </location>
</feature>
<reference evidence="3 4" key="1">
    <citation type="journal article" date="2010" name="Nat. Biotechnol.">
        <title>Genome sequence of the model mushroom Schizophyllum commune.</title>
        <authorList>
            <person name="Ohm R.A."/>
            <person name="de Jong J.F."/>
            <person name="Lugones L.G."/>
            <person name="Aerts A."/>
            <person name="Kothe E."/>
            <person name="Stajich J.E."/>
            <person name="de Vries R.P."/>
            <person name="Record E."/>
            <person name="Levasseur A."/>
            <person name="Baker S.E."/>
            <person name="Bartholomew K.A."/>
            <person name="Coutinho P.M."/>
            <person name="Erdmann S."/>
            <person name="Fowler T.J."/>
            <person name="Gathman A.C."/>
            <person name="Lombard V."/>
            <person name="Henrissat B."/>
            <person name="Knabe N."/>
            <person name="Kuees U."/>
            <person name="Lilly W.W."/>
            <person name="Lindquist E."/>
            <person name="Lucas S."/>
            <person name="Magnuson J.K."/>
            <person name="Piumi F."/>
            <person name="Raudaskoski M."/>
            <person name="Salamov A."/>
            <person name="Schmutz J."/>
            <person name="Schwarze F.W.M.R."/>
            <person name="vanKuyk P.A."/>
            <person name="Horton J.S."/>
            <person name="Grigoriev I.V."/>
            <person name="Woesten H.A.B."/>
        </authorList>
    </citation>
    <scope>NUCLEOTIDE SEQUENCE [LARGE SCALE GENOMIC DNA]</scope>
    <source>
        <strain evidence="4">H4-8 / FGSC 9210</strain>
    </source>
</reference>
<gene>
    <name evidence="3" type="ORF">SCHCODRAFT_84149</name>
</gene>
<dbReference type="InParanoid" id="D8PPT7"/>
<keyword evidence="4" id="KW-1185">Reference proteome</keyword>
<dbReference type="Proteomes" id="UP000007431">
    <property type="component" value="Unassembled WGS sequence"/>
</dbReference>
<dbReference type="OMA" id="FVFVNTL"/>
<dbReference type="RefSeq" id="XP_003037273.1">
    <property type="nucleotide sequence ID" value="XM_003037227.1"/>
</dbReference>
<dbReference type="OrthoDB" id="10502238at2759"/>
<accession>D8PPT7</accession>
<dbReference type="KEGG" id="scm:SCHCO_084149"/>
<dbReference type="VEuPathDB" id="FungiDB:SCHCODRAFT_084149"/>
<feature type="compositionally biased region" description="Low complexity" evidence="1">
    <location>
        <begin position="55"/>
        <end position="84"/>
    </location>
</feature>
<evidence type="ECO:0000256" key="1">
    <source>
        <dbReference type="SAM" id="MobiDB-lite"/>
    </source>
</evidence>
<dbReference type="EMBL" id="GL377302">
    <property type="protein sequence ID" value="EFJ02371.1"/>
    <property type="molecule type" value="Genomic_DNA"/>
</dbReference>
<sequence>MRLSLVLLSLLPALAIAQSSGNNDDNAQVTTISSEIESNGQKSTQVITSTITSAPSQSSGNNDDNNSNSGDNNSGSGSNSQSGKSGSGSGSGGGHSSTVKSSSTPSNLPTADASDLNGGGSDSAPAPTAGGLSPDDSYHTDAAMSLTVNGLTVAGGAMAFGMAWLAL</sequence>
<feature type="compositionally biased region" description="Low complexity" evidence="1">
    <location>
        <begin position="96"/>
        <end position="107"/>
    </location>
</feature>
<feature type="region of interest" description="Disordered" evidence="1">
    <location>
        <begin position="52"/>
        <end position="136"/>
    </location>
</feature>
<proteinExistence type="predicted"/>
<dbReference type="GeneID" id="9590084"/>
<dbReference type="HOGENOM" id="CLU_1595494_0_0_1"/>
<evidence type="ECO:0000313" key="3">
    <source>
        <dbReference type="EMBL" id="EFJ02371.1"/>
    </source>
</evidence>
<feature type="signal peptide" evidence="2">
    <location>
        <begin position="1"/>
        <end position="17"/>
    </location>
</feature>
<name>D8PPT7_SCHCM</name>